<sequence>MKASKRRDLLIQTLNQATTPLKATSLAKEFGVSRQIIVGDVAILRASHYDIIASNQGYLLADKATSVDESRYRGKIVCQHLANQAVEELTIIINHGGFVENVEVDHPYYGLLKASLQIKNQADIKEFQTAMDKSTGTMLSSLTNGIHLHTITTPDEATFNAIKADLKATGILLDETI</sequence>
<feature type="domain" description="Helix-turn-helix type 11" evidence="3">
    <location>
        <begin position="6"/>
        <end position="58"/>
    </location>
</feature>
<evidence type="ECO:0000259" key="3">
    <source>
        <dbReference type="Pfam" id="PF08279"/>
    </source>
</evidence>
<dbReference type="GO" id="GO:0046872">
    <property type="term" value="F:metal ion binding"/>
    <property type="evidence" value="ECO:0007669"/>
    <property type="project" value="UniProtKB-KW"/>
</dbReference>
<feature type="domain" description="3H" evidence="2">
    <location>
        <begin position="76"/>
        <end position="172"/>
    </location>
</feature>
<dbReference type="PANTHER" id="PTHR40068:SF1">
    <property type="entry name" value="TRANSCRIPTION REPRESSOR NIAR-RELATED"/>
    <property type="match status" value="1"/>
</dbReference>
<dbReference type="InterPro" id="IPR013196">
    <property type="entry name" value="HTH_11"/>
</dbReference>
<dbReference type="InterPro" id="IPR036390">
    <property type="entry name" value="WH_DNA-bd_sf"/>
</dbReference>
<gene>
    <name evidence="4" type="ORF">CJ191_04170</name>
</gene>
<dbReference type="Gene3D" id="3.30.1340.20">
    <property type="entry name" value="3H domain"/>
    <property type="match status" value="1"/>
</dbReference>
<keyword evidence="5" id="KW-1185">Reference proteome</keyword>
<evidence type="ECO:0000256" key="1">
    <source>
        <dbReference type="PIRSR" id="PIRSR037847-1"/>
    </source>
</evidence>
<reference evidence="4 5" key="1">
    <citation type="submission" date="2017-09" db="EMBL/GenBank/DDBJ databases">
        <title>Bacterial strain isolated from the female urinary microbiota.</title>
        <authorList>
            <person name="Thomas-White K."/>
            <person name="Kumar N."/>
            <person name="Forster S."/>
            <person name="Putonti C."/>
            <person name="Lawley T."/>
            <person name="Wolfe A.J."/>
        </authorList>
    </citation>
    <scope>NUCLEOTIDE SEQUENCE [LARGE SCALE GENOMIC DNA]</scope>
    <source>
        <strain evidence="4 5">UMB0240</strain>
    </source>
</reference>
<dbReference type="InterPro" id="IPR004173">
    <property type="entry name" value="3H_domain"/>
</dbReference>
<dbReference type="SUPFAM" id="SSF46785">
    <property type="entry name" value="Winged helix' DNA-binding domain"/>
    <property type="match status" value="1"/>
</dbReference>
<dbReference type="RefSeq" id="WP_070468058.1">
    <property type="nucleotide sequence ID" value="NZ_PNHQ01000007.1"/>
</dbReference>
<dbReference type="OrthoDB" id="9792661at2"/>
<evidence type="ECO:0000259" key="2">
    <source>
        <dbReference type="Pfam" id="PF02829"/>
    </source>
</evidence>
<dbReference type="AlphaFoldDB" id="A0A2N6UEL5"/>
<dbReference type="Proteomes" id="UP000235701">
    <property type="component" value="Unassembled WGS sequence"/>
</dbReference>
<protein>
    <submittedName>
        <fullName evidence="4">Transcription repressor NadR</fullName>
    </submittedName>
</protein>
<accession>A0A2N6UEL5</accession>
<comment type="caution">
    <text evidence="4">The sequence shown here is derived from an EMBL/GenBank/DDBJ whole genome shotgun (WGS) entry which is preliminary data.</text>
</comment>
<dbReference type="InterPro" id="IPR026043">
    <property type="entry name" value="NadR"/>
</dbReference>
<dbReference type="Gene3D" id="1.10.10.10">
    <property type="entry name" value="Winged helix-like DNA-binding domain superfamily/Winged helix DNA-binding domain"/>
    <property type="match status" value="1"/>
</dbReference>
<dbReference type="InterPro" id="IPR035922">
    <property type="entry name" value="3H_dom_sf"/>
</dbReference>
<evidence type="ECO:0000313" key="5">
    <source>
        <dbReference type="Proteomes" id="UP000235701"/>
    </source>
</evidence>
<name>A0A2N6UEL5_9LACT</name>
<organism evidence="4 5">
    <name type="scientific">Aerococcus viridans</name>
    <dbReference type="NCBI Taxonomy" id="1377"/>
    <lineage>
        <taxon>Bacteria</taxon>
        <taxon>Bacillati</taxon>
        <taxon>Bacillota</taxon>
        <taxon>Bacilli</taxon>
        <taxon>Lactobacillales</taxon>
        <taxon>Aerococcaceae</taxon>
        <taxon>Aerococcus</taxon>
    </lineage>
</organism>
<feature type="binding site" evidence="1">
    <location>
        <position position="80"/>
    </location>
    <ligand>
        <name>Ni(2+)</name>
        <dbReference type="ChEBI" id="CHEBI:49786"/>
    </ligand>
</feature>
<feature type="binding site" evidence="1">
    <location>
        <position position="149"/>
    </location>
    <ligand>
        <name>Ni(2+)</name>
        <dbReference type="ChEBI" id="CHEBI:49786"/>
    </ligand>
</feature>
<dbReference type="Pfam" id="PF08279">
    <property type="entry name" value="HTH_11"/>
    <property type="match status" value="1"/>
</dbReference>
<dbReference type="InterPro" id="IPR036388">
    <property type="entry name" value="WH-like_DNA-bd_sf"/>
</dbReference>
<keyword evidence="1" id="KW-0479">Metal-binding</keyword>
<keyword evidence="1" id="KW-0533">Nickel</keyword>
<proteinExistence type="predicted"/>
<evidence type="ECO:0000313" key="4">
    <source>
        <dbReference type="EMBL" id="PMC79974.1"/>
    </source>
</evidence>
<dbReference type="Pfam" id="PF02829">
    <property type="entry name" value="3H"/>
    <property type="match status" value="1"/>
</dbReference>
<feature type="binding site" evidence="1">
    <location>
        <position position="88"/>
    </location>
    <ligand>
        <name>Ni(2+)</name>
        <dbReference type="ChEBI" id="CHEBI:49786"/>
    </ligand>
</feature>
<dbReference type="PIRSF" id="PIRSF037847">
    <property type="entry name" value="NiaR"/>
    <property type="match status" value="1"/>
</dbReference>
<feature type="binding site" evidence="1">
    <location>
        <position position="147"/>
    </location>
    <ligand>
        <name>Ni(2+)</name>
        <dbReference type="ChEBI" id="CHEBI:49786"/>
    </ligand>
</feature>
<dbReference type="SUPFAM" id="SSF75500">
    <property type="entry name" value="Putative transcriptional regulator TM1602, C-terminal domain"/>
    <property type="match status" value="1"/>
</dbReference>
<dbReference type="EMBL" id="PNHQ01000007">
    <property type="protein sequence ID" value="PMC79974.1"/>
    <property type="molecule type" value="Genomic_DNA"/>
</dbReference>
<dbReference type="PANTHER" id="PTHR40068">
    <property type="entry name" value="TRANSCRIPTION REPRESSOR NIAR-RELATED"/>
    <property type="match status" value="1"/>
</dbReference>